<protein>
    <submittedName>
        <fullName evidence="5">FAD-binding oxidoreductase</fullName>
    </submittedName>
</protein>
<evidence type="ECO:0000313" key="5">
    <source>
        <dbReference type="EMBL" id="MEQ1409225.1"/>
    </source>
</evidence>
<dbReference type="InterPro" id="IPR036318">
    <property type="entry name" value="FAD-bd_PCMH-like_sf"/>
</dbReference>
<dbReference type="InterPro" id="IPR016169">
    <property type="entry name" value="FAD-bd_PCMH_sub2"/>
</dbReference>
<dbReference type="Proteomes" id="UP001496627">
    <property type="component" value="Unassembled WGS sequence"/>
</dbReference>
<evidence type="ECO:0000313" key="6">
    <source>
        <dbReference type="Proteomes" id="UP001496627"/>
    </source>
</evidence>
<dbReference type="EMBL" id="JBEAAL010000038">
    <property type="protein sequence ID" value="MEQ1409225.1"/>
    <property type="molecule type" value="Genomic_DNA"/>
</dbReference>
<keyword evidence="2" id="KW-0285">Flavoprotein</keyword>
<organism evidence="5 6">
    <name type="scientific">Neorhizobium phenanthreniclasticum</name>
    <dbReference type="NCBI Taxonomy" id="3157917"/>
    <lineage>
        <taxon>Bacteria</taxon>
        <taxon>Pseudomonadati</taxon>
        <taxon>Pseudomonadota</taxon>
        <taxon>Alphaproteobacteria</taxon>
        <taxon>Hyphomicrobiales</taxon>
        <taxon>Rhizobiaceae</taxon>
        <taxon>Rhizobium/Agrobacterium group</taxon>
        <taxon>Neorhizobium</taxon>
    </lineage>
</organism>
<keyword evidence="6" id="KW-1185">Reference proteome</keyword>
<dbReference type="Gene3D" id="3.30.465.10">
    <property type="match status" value="1"/>
</dbReference>
<evidence type="ECO:0000256" key="2">
    <source>
        <dbReference type="ARBA" id="ARBA00022630"/>
    </source>
</evidence>
<dbReference type="SUPFAM" id="SSF56176">
    <property type="entry name" value="FAD-binding/transporter-associated domain-like"/>
    <property type="match status" value="1"/>
</dbReference>
<dbReference type="Gene3D" id="1.10.45.10">
    <property type="entry name" value="Vanillyl-alcohol Oxidase, Chain A, domain 4"/>
    <property type="match status" value="1"/>
</dbReference>
<comment type="similarity">
    <text evidence="1">Belongs to the FAD-binding oxidoreductase/transferase type 4 family.</text>
</comment>
<dbReference type="Gene3D" id="3.30.70.2190">
    <property type="match status" value="1"/>
</dbReference>
<sequence length="474" mass="50047">MTDRSQLLSALADVVGGRYVLTSNEDVAPYATDWKRSSTGVPACVVRPASTSEVAGVVRHCRELGFTIVPQGGNSGLAAGAIPDSSAGQVVLSLNRMRAIRSLDPVGMTIEVEAGAILQTVRENASEVGRMLPIAIAAEGSATIGGVIATNAGGLNVLRYGMTRDLTLGLEVVLADGSVASGLRHLRKDNAGYDWKQWFIGSEGTLGIVTAAVMRLVTVPRHSVTTLLSVTNLDAAISLFELTQQDIGEALSAFELISAQSIDLIERYAQLKSPIAAGEWFILLEATSSLSGLRDAAEAVLAAGFEIGWVVDGVVAESDMQARQIWALREHVTEAEARRGSSLKHDISVPLTRMGAFLADAEAALESVAPGAGLNLFGHLGDGNLHYNVLLEPDHDQQAINRVVHDVVVKHGGSISAEHGLGQYRVDEWLRVAPDADLRLASTLKTALDPDGLLNPGKILPSKLSHSKAIGETI</sequence>
<dbReference type="Gene3D" id="3.30.43.10">
    <property type="entry name" value="Uridine Diphospho-n-acetylenolpyruvylglucosamine Reductase, domain 2"/>
    <property type="match status" value="1"/>
</dbReference>
<dbReference type="InterPro" id="IPR016167">
    <property type="entry name" value="FAD-bd_PCMH_sub1"/>
</dbReference>
<dbReference type="InterPro" id="IPR004113">
    <property type="entry name" value="FAD-bd_oxidored_4_C"/>
</dbReference>
<accession>A0ABV0MBE5</accession>
<dbReference type="PANTHER" id="PTHR43716">
    <property type="entry name" value="D-2-HYDROXYGLUTARATE DEHYDROGENASE, MITOCHONDRIAL"/>
    <property type="match status" value="1"/>
</dbReference>
<dbReference type="InterPro" id="IPR051264">
    <property type="entry name" value="FAD-oxidored/transferase_4"/>
</dbReference>
<gene>
    <name evidence="5" type="ORF">ABK249_30410</name>
</gene>
<dbReference type="InterPro" id="IPR006094">
    <property type="entry name" value="Oxid_FAD_bind_N"/>
</dbReference>
<dbReference type="Pfam" id="PF01565">
    <property type="entry name" value="FAD_binding_4"/>
    <property type="match status" value="1"/>
</dbReference>
<dbReference type="InterPro" id="IPR016171">
    <property type="entry name" value="Vanillyl_alc_oxidase_C-sub2"/>
</dbReference>
<dbReference type="PANTHER" id="PTHR43716:SF2">
    <property type="entry name" value="BLL6224 PROTEIN"/>
    <property type="match status" value="1"/>
</dbReference>
<keyword evidence="3" id="KW-0274">FAD</keyword>
<dbReference type="PROSITE" id="PS51387">
    <property type="entry name" value="FAD_PCMH"/>
    <property type="match status" value="1"/>
</dbReference>
<evidence type="ECO:0000259" key="4">
    <source>
        <dbReference type="PROSITE" id="PS51387"/>
    </source>
</evidence>
<proteinExistence type="inferred from homology"/>
<dbReference type="Gene3D" id="3.30.70.2740">
    <property type="match status" value="1"/>
</dbReference>
<dbReference type="Pfam" id="PF02913">
    <property type="entry name" value="FAD-oxidase_C"/>
    <property type="match status" value="1"/>
</dbReference>
<dbReference type="InterPro" id="IPR016164">
    <property type="entry name" value="FAD-linked_Oxase-like_C"/>
</dbReference>
<dbReference type="InterPro" id="IPR016166">
    <property type="entry name" value="FAD-bd_PCMH"/>
</dbReference>
<comment type="caution">
    <text evidence="5">The sequence shown here is derived from an EMBL/GenBank/DDBJ whole genome shotgun (WGS) entry which is preliminary data.</text>
</comment>
<reference evidence="5 6" key="1">
    <citation type="submission" date="2024-05" db="EMBL/GenBank/DDBJ databases">
        <title>Neorhizobium sp. Rsf11, a plant growth promoting and heavy metal resistant PAH-degrader.</title>
        <authorList>
            <person name="Golubev S.N."/>
            <person name="Muratova A.Y."/>
            <person name="Markelova M.I."/>
        </authorList>
    </citation>
    <scope>NUCLEOTIDE SEQUENCE [LARGE SCALE GENOMIC DNA]</scope>
    <source>
        <strain evidence="5 6">Rsf11</strain>
    </source>
</reference>
<dbReference type="SUPFAM" id="SSF55103">
    <property type="entry name" value="FAD-linked oxidases, C-terminal domain"/>
    <property type="match status" value="1"/>
</dbReference>
<evidence type="ECO:0000256" key="3">
    <source>
        <dbReference type="ARBA" id="ARBA00022827"/>
    </source>
</evidence>
<dbReference type="RefSeq" id="WP_348864759.1">
    <property type="nucleotide sequence ID" value="NZ_JBEAAL010000038.1"/>
</dbReference>
<name>A0ABV0MBE5_9HYPH</name>
<feature type="domain" description="FAD-binding PCMH-type" evidence="4">
    <location>
        <begin position="38"/>
        <end position="219"/>
    </location>
</feature>
<evidence type="ECO:0000256" key="1">
    <source>
        <dbReference type="ARBA" id="ARBA00008000"/>
    </source>
</evidence>